<dbReference type="SUPFAM" id="SSF52540">
    <property type="entry name" value="P-loop containing nucleoside triphosphate hydrolases"/>
    <property type="match status" value="1"/>
</dbReference>
<accession>A0AAP2G350</accession>
<dbReference type="PANTHER" id="PTHR42990:SF1">
    <property type="entry name" value="AAA+ ATPASE DOMAIN-CONTAINING PROTEIN"/>
    <property type="match status" value="1"/>
</dbReference>
<protein>
    <submittedName>
        <fullName evidence="2">ATP-binding protein</fullName>
    </submittedName>
</protein>
<reference evidence="2 3" key="1">
    <citation type="submission" date="2021-05" db="EMBL/GenBank/DDBJ databases">
        <authorList>
            <person name="Zhang Z.D."/>
            <person name="Osman G."/>
        </authorList>
    </citation>
    <scope>NUCLEOTIDE SEQUENCE [LARGE SCALE GENOMIC DNA]</scope>
    <source>
        <strain evidence="2 3">KCTC 32217</strain>
    </source>
</reference>
<dbReference type="EMBL" id="JAHCMY010000001">
    <property type="protein sequence ID" value="MBS9523085.1"/>
    <property type="molecule type" value="Genomic_DNA"/>
</dbReference>
<dbReference type="Pfam" id="PF13173">
    <property type="entry name" value="AAA_14"/>
    <property type="match status" value="1"/>
</dbReference>
<dbReference type="AlphaFoldDB" id="A0AAP2G350"/>
<dbReference type="Proteomes" id="UP001319104">
    <property type="component" value="Unassembled WGS sequence"/>
</dbReference>
<feature type="domain" description="AAA" evidence="1">
    <location>
        <begin position="32"/>
        <end position="154"/>
    </location>
</feature>
<evidence type="ECO:0000313" key="3">
    <source>
        <dbReference type="Proteomes" id="UP001319104"/>
    </source>
</evidence>
<keyword evidence="3" id="KW-1185">Reference proteome</keyword>
<organism evidence="2 3">
    <name type="scientific">Litoribacter ruber</name>
    <dbReference type="NCBI Taxonomy" id="702568"/>
    <lineage>
        <taxon>Bacteria</taxon>
        <taxon>Pseudomonadati</taxon>
        <taxon>Bacteroidota</taxon>
        <taxon>Cytophagia</taxon>
        <taxon>Cytophagales</taxon>
        <taxon>Cyclobacteriaceae</taxon>
        <taxon>Litoribacter</taxon>
    </lineage>
</organism>
<dbReference type="InterPro" id="IPR027417">
    <property type="entry name" value="P-loop_NTPase"/>
</dbReference>
<evidence type="ECO:0000313" key="2">
    <source>
        <dbReference type="EMBL" id="MBS9523085.1"/>
    </source>
</evidence>
<comment type="caution">
    <text evidence="2">The sequence shown here is derived from an EMBL/GenBank/DDBJ whole genome shotgun (WGS) entry which is preliminary data.</text>
</comment>
<name>A0AAP2G350_9BACT</name>
<dbReference type="GO" id="GO:0005524">
    <property type="term" value="F:ATP binding"/>
    <property type="evidence" value="ECO:0007669"/>
    <property type="project" value="UniProtKB-KW"/>
</dbReference>
<dbReference type="PANTHER" id="PTHR42990">
    <property type="entry name" value="ATPASE"/>
    <property type="match status" value="1"/>
</dbReference>
<evidence type="ECO:0000259" key="1">
    <source>
        <dbReference type="Pfam" id="PF13173"/>
    </source>
</evidence>
<keyword evidence="2" id="KW-0067">ATP-binding</keyword>
<keyword evidence="2" id="KW-0547">Nucleotide-binding</keyword>
<dbReference type="RefSeq" id="WP_213943950.1">
    <property type="nucleotide sequence ID" value="NZ_JAHCMY010000001.1"/>
</dbReference>
<proteinExistence type="predicted"/>
<gene>
    <name evidence="2" type="ORF">KI659_03555</name>
</gene>
<sequence length="397" mass="46334">MGPLFEKFFRKIEATETTFLRSAMDRIHWEARLIGIKGARGVGKTTLMLQYIKMHLPLDGATLYVSLDNIWFAKNSLYDLADEFVKKGGRHLFLDEVHKYPNWSQEIKNIYDDYPELQTVFTGSSMLEILNASADLSRRAIIYQMQGLSFREYLNLKLGKDLPIFKLKDLLDNHSELARGILKDIKPLQHFDDYLNNGYYPFFQEVPDLYHQRIEEVVNMSLEIELPLLRKVDIAYIPKLKQLLQIISESVPFIPNVTKLSQRIGINRNTFISYLFFLQEAHLTRNLYKDVRGITQLQKPDKIFLENTNFQFAFAPENADQGNLRETFFLNQVNYFHEVEYMDKGDFMVDRKFTFEIGGKSKTTEQIKNSKSGFVAADGIEYGIGNKIPLWLFGFMY</sequence>
<dbReference type="InterPro" id="IPR041682">
    <property type="entry name" value="AAA_14"/>
</dbReference>